<dbReference type="PROSITE" id="PS51257">
    <property type="entry name" value="PROKAR_LIPOPROTEIN"/>
    <property type="match status" value="1"/>
</dbReference>
<sequence>MKTLPLISLTSLFLFTSCGKKPSVAVTHEPAISLDAYFTDSAPPDAQPIHLIRETAKPGDAVTISGRVMGRKFPFVDGRAAFVLGDPEVITACNDMPDDECETPWDACCETKEAISKATATIQILGEDGRVLKTSVKGNHGLKELSSVTLTGTLDQSSTPEALVINASSLHVAN</sequence>
<evidence type="ECO:0000313" key="1">
    <source>
        <dbReference type="EMBL" id="MBK1882732.1"/>
    </source>
</evidence>
<reference evidence="1" key="1">
    <citation type="submission" date="2021-01" db="EMBL/GenBank/DDBJ databases">
        <title>Modified the classification status of verrucomicrobia.</title>
        <authorList>
            <person name="Feng X."/>
        </authorList>
    </citation>
    <scope>NUCLEOTIDE SEQUENCE</scope>
    <source>
        <strain evidence="1">KCTC 22041</strain>
    </source>
</reference>
<keyword evidence="2" id="KW-1185">Reference proteome</keyword>
<evidence type="ECO:0000313" key="2">
    <source>
        <dbReference type="Proteomes" id="UP000603141"/>
    </source>
</evidence>
<name>A0A934SAP7_9BACT</name>
<gene>
    <name evidence="1" type="ORF">JIN85_09915</name>
</gene>
<dbReference type="EMBL" id="JAENIJ010000013">
    <property type="protein sequence ID" value="MBK1882732.1"/>
    <property type="molecule type" value="Genomic_DNA"/>
</dbReference>
<organism evidence="1 2">
    <name type="scientific">Luteolibacter pohnpeiensis</name>
    <dbReference type="NCBI Taxonomy" id="454153"/>
    <lineage>
        <taxon>Bacteria</taxon>
        <taxon>Pseudomonadati</taxon>
        <taxon>Verrucomicrobiota</taxon>
        <taxon>Verrucomicrobiia</taxon>
        <taxon>Verrucomicrobiales</taxon>
        <taxon>Verrucomicrobiaceae</taxon>
        <taxon>Luteolibacter</taxon>
    </lineage>
</organism>
<protein>
    <submittedName>
        <fullName evidence="1">Uncharacterized protein</fullName>
    </submittedName>
</protein>
<accession>A0A934SAP7</accession>
<comment type="caution">
    <text evidence="1">The sequence shown here is derived from an EMBL/GenBank/DDBJ whole genome shotgun (WGS) entry which is preliminary data.</text>
</comment>
<dbReference type="Proteomes" id="UP000603141">
    <property type="component" value="Unassembled WGS sequence"/>
</dbReference>
<dbReference type="AlphaFoldDB" id="A0A934SAP7"/>
<proteinExistence type="predicted"/>
<dbReference type="RefSeq" id="WP_200270161.1">
    <property type="nucleotide sequence ID" value="NZ_JAENIJ010000013.1"/>
</dbReference>